<evidence type="ECO:0000256" key="2">
    <source>
        <dbReference type="ARBA" id="ARBA00023180"/>
    </source>
</evidence>
<proteinExistence type="predicted"/>
<dbReference type="EMBL" id="CAJVPZ010050763">
    <property type="protein sequence ID" value="CAG8778051.1"/>
    <property type="molecule type" value="Genomic_DNA"/>
</dbReference>
<sequence>ENKKSHVSVIDRADCDIHLILKKKAIIIFEVNAHESNQFIWNFKKIALHNYRVLCGSRITYLSHIHLDPFYISKTDPLQLCHRQNETNPDTNTAGEYGTLLSRCDAPYTLSNETISYLQNTFKNIDFIIYTGDFVRHDRDKSIPRTHDH</sequence>
<dbReference type="PANTHER" id="PTHR10340:SF57">
    <property type="entry name" value="METALLOPHOS DOMAIN-CONTAINING PROTEIN"/>
    <property type="match status" value="1"/>
</dbReference>
<keyword evidence="2" id="KW-0325">Glycoprotein</keyword>
<dbReference type="OrthoDB" id="348678at2759"/>
<protein>
    <submittedName>
        <fullName evidence="3">13282_t:CDS:1</fullName>
    </submittedName>
</protein>
<comment type="caution">
    <text evidence="3">The sequence shown here is derived from an EMBL/GenBank/DDBJ whole genome shotgun (WGS) entry which is preliminary data.</text>
</comment>
<dbReference type="PANTHER" id="PTHR10340">
    <property type="entry name" value="SPHINGOMYELIN PHOSPHODIESTERASE"/>
    <property type="match status" value="1"/>
</dbReference>
<keyword evidence="4" id="KW-1185">Reference proteome</keyword>
<accession>A0A9N9P2F0</accession>
<gene>
    <name evidence="3" type="ORF">RFULGI_LOCUS15574</name>
</gene>
<reference evidence="3" key="1">
    <citation type="submission" date="2021-06" db="EMBL/GenBank/DDBJ databases">
        <authorList>
            <person name="Kallberg Y."/>
            <person name="Tangrot J."/>
            <person name="Rosling A."/>
        </authorList>
    </citation>
    <scope>NUCLEOTIDE SEQUENCE</scope>
    <source>
        <strain evidence="3">IN212</strain>
    </source>
</reference>
<organism evidence="3 4">
    <name type="scientific">Racocetra fulgida</name>
    <dbReference type="NCBI Taxonomy" id="60492"/>
    <lineage>
        <taxon>Eukaryota</taxon>
        <taxon>Fungi</taxon>
        <taxon>Fungi incertae sedis</taxon>
        <taxon>Mucoromycota</taxon>
        <taxon>Glomeromycotina</taxon>
        <taxon>Glomeromycetes</taxon>
        <taxon>Diversisporales</taxon>
        <taxon>Gigasporaceae</taxon>
        <taxon>Racocetra</taxon>
    </lineage>
</organism>
<dbReference type="GO" id="GO:0016787">
    <property type="term" value="F:hydrolase activity"/>
    <property type="evidence" value="ECO:0007669"/>
    <property type="project" value="UniProtKB-KW"/>
</dbReference>
<name>A0A9N9P2F0_9GLOM</name>
<evidence type="ECO:0000313" key="3">
    <source>
        <dbReference type="EMBL" id="CAG8778051.1"/>
    </source>
</evidence>
<dbReference type="Proteomes" id="UP000789396">
    <property type="component" value="Unassembled WGS sequence"/>
</dbReference>
<feature type="non-terminal residue" evidence="3">
    <location>
        <position position="149"/>
    </location>
</feature>
<evidence type="ECO:0000256" key="1">
    <source>
        <dbReference type="ARBA" id="ARBA00022801"/>
    </source>
</evidence>
<dbReference type="AlphaFoldDB" id="A0A9N9P2F0"/>
<feature type="non-terminal residue" evidence="3">
    <location>
        <position position="1"/>
    </location>
</feature>
<evidence type="ECO:0000313" key="4">
    <source>
        <dbReference type="Proteomes" id="UP000789396"/>
    </source>
</evidence>
<keyword evidence="1" id="KW-0378">Hydrolase</keyword>